<dbReference type="InterPro" id="IPR000531">
    <property type="entry name" value="Beta-barrel_TonB"/>
</dbReference>
<dbReference type="PANTHER" id="PTHR30069">
    <property type="entry name" value="TONB-DEPENDENT OUTER MEMBRANE RECEPTOR"/>
    <property type="match status" value="1"/>
</dbReference>
<dbReference type="InterPro" id="IPR037066">
    <property type="entry name" value="Plug_dom_sf"/>
</dbReference>
<evidence type="ECO:0000256" key="3">
    <source>
        <dbReference type="ARBA" id="ARBA00022452"/>
    </source>
</evidence>
<dbReference type="PROSITE" id="PS52016">
    <property type="entry name" value="TONB_DEPENDENT_REC_3"/>
    <property type="match status" value="1"/>
</dbReference>
<feature type="domain" description="TonB-dependent receptor plug" evidence="14">
    <location>
        <begin position="46"/>
        <end position="153"/>
    </location>
</feature>
<keyword evidence="9 10" id="KW-0998">Cell outer membrane</keyword>
<dbReference type="InterPro" id="IPR012910">
    <property type="entry name" value="Plug_dom"/>
</dbReference>
<reference evidence="15 16" key="1">
    <citation type="submission" date="2020-08" db="EMBL/GenBank/DDBJ databases">
        <title>Genomic Encyclopedia of Type Strains, Phase IV (KMG-IV): sequencing the most valuable type-strain genomes for metagenomic binning, comparative biology and taxonomic classification.</title>
        <authorList>
            <person name="Goeker M."/>
        </authorList>
    </citation>
    <scope>NUCLEOTIDE SEQUENCE [LARGE SCALE GENOMIC DNA]</scope>
    <source>
        <strain evidence="15 16">DSM 102255</strain>
    </source>
</reference>
<accession>A0A841J2I1</accession>
<evidence type="ECO:0000256" key="6">
    <source>
        <dbReference type="ARBA" id="ARBA00023065"/>
    </source>
</evidence>
<evidence type="ECO:0000256" key="4">
    <source>
        <dbReference type="ARBA" id="ARBA00022692"/>
    </source>
</evidence>
<sequence length="643" mass="69611">MPNIYSSISTISLFLAFSPAIAHADEAGSDSKTIIVTALRTPVEQDRVSSSVTVLDQAAIEREQPIAVSDILLRTPGISLTRNGGYGTATSLRIRGADSGQSVLVIDGMRLADPSTTDGGYNFANLLADDIARIEILRGPQSILWGSNAIGGVINVQTVRPEKPLEGRFAFEAGSRRTVNARAGIGGKSEVLDWSIAGSNFITDGISARSNGTERDGYRRTSASGNATLRLSPTVSVDVRGYWSDARNDFDGFSGDAPVYGLTREWTLYAGLNAALLDGRFKNRLAILEGRTDRENYDPTRTVRPLNFDANGRSHRYEYQGIFTLSPAAELVFGAEREEQRMTNGSPANNSLPYVLTPSRADIDSIYGEARITPITGVTLNGGVRHDHHSRFGGNTVFSAGAAWALNDGATVLRASYDEGFKAPSLYQLFSQYGDASLRPEKARGWEAGAEQALFGKHVQISAVWFERDTDNLIDFAFCPTSGTLPAQCYIPGTTTTRFGYYANVKQAHARGLELAGSAHLGGAYLEGNYSIVMAEDRTTGSNFGKQLARVPRHLANAELGYEFPFGLTASVAARYSGHTLDRIGGSTVLDDYWLTDLRAQWQVMKGLTITGRVENLFDQSHETASGYGSLGRSVYLGLRSHF</sequence>
<keyword evidence="5 12" id="KW-0732">Signal</keyword>
<comment type="caution">
    <text evidence="15">The sequence shown here is derived from an EMBL/GenBank/DDBJ whole genome shotgun (WGS) entry which is preliminary data.</text>
</comment>
<evidence type="ECO:0000313" key="15">
    <source>
        <dbReference type="EMBL" id="MBB6122835.1"/>
    </source>
</evidence>
<dbReference type="SUPFAM" id="SSF56935">
    <property type="entry name" value="Porins"/>
    <property type="match status" value="1"/>
</dbReference>
<feature type="chain" id="PRO_5033054639" evidence="12">
    <location>
        <begin position="25"/>
        <end position="643"/>
    </location>
</feature>
<evidence type="ECO:0000256" key="11">
    <source>
        <dbReference type="RuleBase" id="RU003357"/>
    </source>
</evidence>
<dbReference type="GO" id="GO:0015889">
    <property type="term" value="P:cobalamin transport"/>
    <property type="evidence" value="ECO:0007669"/>
    <property type="project" value="TreeGrafter"/>
</dbReference>
<comment type="subcellular location">
    <subcellularLocation>
        <location evidence="1 10">Cell outer membrane</location>
        <topology evidence="1 10">Multi-pass membrane protein</topology>
    </subcellularLocation>
</comment>
<evidence type="ECO:0000256" key="5">
    <source>
        <dbReference type="ARBA" id="ARBA00022729"/>
    </source>
</evidence>
<dbReference type="InterPro" id="IPR036942">
    <property type="entry name" value="Beta-barrel_TonB_sf"/>
</dbReference>
<feature type="signal peptide" evidence="12">
    <location>
        <begin position="1"/>
        <end position="24"/>
    </location>
</feature>
<evidence type="ECO:0000256" key="1">
    <source>
        <dbReference type="ARBA" id="ARBA00004571"/>
    </source>
</evidence>
<comment type="similarity">
    <text evidence="10 11">Belongs to the TonB-dependent receptor family.</text>
</comment>
<keyword evidence="7 11" id="KW-0798">TonB box</keyword>
<evidence type="ECO:0000256" key="9">
    <source>
        <dbReference type="ARBA" id="ARBA00023237"/>
    </source>
</evidence>
<dbReference type="Proteomes" id="UP000552700">
    <property type="component" value="Unassembled WGS sequence"/>
</dbReference>
<dbReference type="Pfam" id="PF00593">
    <property type="entry name" value="TonB_dep_Rec_b-barrel"/>
    <property type="match status" value="1"/>
</dbReference>
<dbReference type="InterPro" id="IPR039426">
    <property type="entry name" value="TonB-dep_rcpt-like"/>
</dbReference>
<evidence type="ECO:0000256" key="10">
    <source>
        <dbReference type="PROSITE-ProRule" id="PRU01360"/>
    </source>
</evidence>
<evidence type="ECO:0000259" key="14">
    <source>
        <dbReference type="Pfam" id="PF07715"/>
    </source>
</evidence>
<evidence type="ECO:0000256" key="7">
    <source>
        <dbReference type="ARBA" id="ARBA00023077"/>
    </source>
</evidence>
<dbReference type="AlphaFoldDB" id="A0A841J2I1"/>
<dbReference type="GO" id="GO:0009279">
    <property type="term" value="C:cell outer membrane"/>
    <property type="evidence" value="ECO:0007669"/>
    <property type="project" value="UniProtKB-SubCell"/>
</dbReference>
<organism evidence="15 16">
    <name type="scientific">Sphingobium subterraneum</name>
    <dbReference type="NCBI Taxonomy" id="627688"/>
    <lineage>
        <taxon>Bacteria</taxon>
        <taxon>Pseudomonadati</taxon>
        <taxon>Pseudomonadota</taxon>
        <taxon>Alphaproteobacteria</taxon>
        <taxon>Sphingomonadales</taxon>
        <taxon>Sphingomonadaceae</taxon>
        <taxon>Sphingobium</taxon>
    </lineage>
</organism>
<dbReference type="Gene3D" id="2.170.130.10">
    <property type="entry name" value="TonB-dependent receptor, plug domain"/>
    <property type="match status" value="1"/>
</dbReference>
<keyword evidence="2 10" id="KW-0813">Transport</keyword>
<keyword evidence="16" id="KW-1185">Reference proteome</keyword>
<name>A0A841J2I1_9SPHN</name>
<dbReference type="RefSeq" id="WP_184077278.1">
    <property type="nucleotide sequence ID" value="NZ_JACIJP010000001.1"/>
</dbReference>
<keyword evidence="4 10" id="KW-0812">Transmembrane</keyword>
<evidence type="ECO:0000313" key="16">
    <source>
        <dbReference type="Proteomes" id="UP000552700"/>
    </source>
</evidence>
<gene>
    <name evidence="15" type="ORF">FHS92_000542</name>
</gene>
<proteinExistence type="inferred from homology"/>
<evidence type="ECO:0000256" key="8">
    <source>
        <dbReference type="ARBA" id="ARBA00023136"/>
    </source>
</evidence>
<dbReference type="GO" id="GO:0006811">
    <property type="term" value="P:monoatomic ion transport"/>
    <property type="evidence" value="ECO:0007669"/>
    <property type="project" value="UniProtKB-KW"/>
</dbReference>
<evidence type="ECO:0000259" key="13">
    <source>
        <dbReference type="Pfam" id="PF00593"/>
    </source>
</evidence>
<keyword evidence="6" id="KW-0406">Ion transport</keyword>
<feature type="domain" description="TonB-dependent receptor-like beta-barrel" evidence="13">
    <location>
        <begin position="206"/>
        <end position="617"/>
    </location>
</feature>
<dbReference type="Pfam" id="PF07715">
    <property type="entry name" value="Plug"/>
    <property type="match status" value="1"/>
</dbReference>
<keyword evidence="3 10" id="KW-1134">Transmembrane beta strand</keyword>
<keyword evidence="8 10" id="KW-0472">Membrane</keyword>
<dbReference type="Gene3D" id="2.40.170.20">
    <property type="entry name" value="TonB-dependent receptor, beta-barrel domain"/>
    <property type="match status" value="1"/>
</dbReference>
<dbReference type="CDD" id="cd01347">
    <property type="entry name" value="ligand_gated_channel"/>
    <property type="match status" value="1"/>
</dbReference>
<dbReference type="EMBL" id="JACIJP010000001">
    <property type="protein sequence ID" value="MBB6122835.1"/>
    <property type="molecule type" value="Genomic_DNA"/>
</dbReference>
<evidence type="ECO:0000256" key="12">
    <source>
        <dbReference type="SAM" id="SignalP"/>
    </source>
</evidence>
<protein>
    <submittedName>
        <fullName evidence="15">Vitamin B12 transporter</fullName>
    </submittedName>
</protein>
<dbReference type="PANTHER" id="PTHR30069:SF53">
    <property type="entry name" value="COLICIN I RECEPTOR-RELATED"/>
    <property type="match status" value="1"/>
</dbReference>
<evidence type="ECO:0000256" key="2">
    <source>
        <dbReference type="ARBA" id="ARBA00022448"/>
    </source>
</evidence>